<proteinExistence type="predicted"/>
<accession>A0A0F9MHA8</accession>
<evidence type="ECO:0000313" key="1">
    <source>
        <dbReference type="EMBL" id="KKM68492.1"/>
    </source>
</evidence>
<comment type="caution">
    <text evidence="1">The sequence shown here is derived from an EMBL/GenBank/DDBJ whole genome shotgun (WGS) entry which is preliminary data.</text>
</comment>
<dbReference type="AlphaFoldDB" id="A0A0F9MHA8"/>
<sequence>MAQMTCKGTRCDGQGKGEYCGFCLEHQRLEVVGMLVKKANEGGLDRAISGAYLLAASIVSAALGSEALGEKL</sequence>
<gene>
    <name evidence="1" type="ORF">LCGC14_1460320</name>
</gene>
<organism evidence="1">
    <name type="scientific">marine sediment metagenome</name>
    <dbReference type="NCBI Taxonomy" id="412755"/>
    <lineage>
        <taxon>unclassified sequences</taxon>
        <taxon>metagenomes</taxon>
        <taxon>ecological metagenomes</taxon>
    </lineage>
</organism>
<name>A0A0F9MHA8_9ZZZZ</name>
<reference evidence="1" key="1">
    <citation type="journal article" date="2015" name="Nature">
        <title>Complex archaea that bridge the gap between prokaryotes and eukaryotes.</title>
        <authorList>
            <person name="Spang A."/>
            <person name="Saw J.H."/>
            <person name="Jorgensen S.L."/>
            <person name="Zaremba-Niedzwiedzka K."/>
            <person name="Martijn J."/>
            <person name="Lind A.E."/>
            <person name="van Eijk R."/>
            <person name="Schleper C."/>
            <person name="Guy L."/>
            <person name="Ettema T.J."/>
        </authorList>
    </citation>
    <scope>NUCLEOTIDE SEQUENCE</scope>
</reference>
<protein>
    <submittedName>
        <fullName evidence="1">Uncharacterized protein</fullName>
    </submittedName>
</protein>
<dbReference type="EMBL" id="LAZR01010157">
    <property type="protein sequence ID" value="KKM68492.1"/>
    <property type="molecule type" value="Genomic_DNA"/>
</dbReference>